<name>A0ABV5V2N3_9MICO</name>
<dbReference type="InterPro" id="IPR036366">
    <property type="entry name" value="PGBDSf"/>
</dbReference>
<feature type="domain" description="Peptidoglycan binding-like" evidence="3">
    <location>
        <begin position="506"/>
        <end position="544"/>
    </location>
</feature>
<accession>A0ABV5V2N3</accession>
<dbReference type="InterPro" id="IPR002477">
    <property type="entry name" value="Peptidoglycan-bd-like"/>
</dbReference>
<dbReference type="InterPro" id="IPR058593">
    <property type="entry name" value="ARB_07466-like_C"/>
</dbReference>
<feature type="chain" id="PRO_5047223676" evidence="2">
    <location>
        <begin position="38"/>
        <end position="590"/>
    </location>
</feature>
<dbReference type="Proteomes" id="UP001589613">
    <property type="component" value="Unassembled WGS sequence"/>
</dbReference>
<dbReference type="Gene3D" id="1.10.101.10">
    <property type="entry name" value="PGBD-like superfamily/PGBD"/>
    <property type="match status" value="3"/>
</dbReference>
<evidence type="ECO:0000259" key="3">
    <source>
        <dbReference type="Pfam" id="PF01471"/>
    </source>
</evidence>
<feature type="domain" description="ARB-07466-like C-terminal" evidence="4">
    <location>
        <begin position="145"/>
        <end position="236"/>
    </location>
</feature>
<organism evidence="5 6">
    <name type="scientific">Ornithinimicrobium kibberense</name>
    <dbReference type="NCBI Taxonomy" id="282060"/>
    <lineage>
        <taxon>Bacteria</taxon>
        <taxon>Bacillati</taxon>
        <taxon>Actinomycetota</taxon>
        <taxon>Actinomycetes</taxon>
        <taxon>Micrococcales</taxon>
        <taxon>Ornithinimicrobiaceae</taxon>
        <taxon>Ornithinimicrobium</taxon>
    </lineage>
</organism>
<evidence type="ECO:0000313" key="6">
    <source>
        <dbReference type="Proteomes" id="UP001589613"/>
    </source>
</evidence>
<sequence>MSAAGGSRRSTVAAAARWSATALLAGALALGGSPALANPEPVPVDPQGGAPAQPADPGVATAPPADQGTTEPAPAPAPVSPPPTATGYVPNGNAGGPAVFSPVPADPAVVPQPPVNEALPVEVDERGPFAQQVSCDPVDRPGVVAFALLVTGHYDRPTWFGSRPCIDYASFHHDGRGLDWPLNAFDPADRQIADSVIVWLTDNDGEMADRFGLEYLIWNGLIWHGDGRGWQFYTGTPHTDHIHFSFTWDGAQMRTSWWTGVAVTEPDLGPCDVVPGQYAPLHQLPRVTACEQGALTAAPATGMQRVRPGESGGGVAMLQEQLGLPVSGVLDDRTRTELIAWQTEHDLPVTGIADDFTYAALLGWELGELPATVRPPERADWQTTAFTPHLRTTLAQGDTGEAVTVLQEFLGVETDGSFGPITAAALAEWEATVPVLQAQADRRAEDAAVVTPLTWLTAERTAHPTSAVRDLELEQGDLDRVADPDGTLRPEGDHAGGAVALLQGLLDLETDGSFGPMTAEAVRQVQQAAGLEVTGVVDGPTWVAVEQVALEAGTVEGAPGAAAARERREAERAAEEQAAAEHDASVAAAD</sequence>
<keyword evidence="2" id="KW-0732">Signal</keyword>
<feature type="domain" description="Peptidoglycan binding-like" evidence="3">
    <location>
        <begin position="325"/>
        <end position="361"/>
    </location>
</feature>
<dbReference type="EMBL" id="JBHMAX010000015">
    <property type="protein sequence ID" value="MFB9731983.1"/>
    <property type="molecule type" value="Genomic_DNA"/>
</dbReference>
<protein>
    <submittedName>
        <fullName evidence="5">Peptidoglycan-binding protein</fullName>
    </submittedName>
</protein>
<evidence type="ECO:0000313" key="5">
    <source>
        <dbReference type="EMBL" id="MFB9731983.1"/>
    </source>
</evidence>
<dbReference type="RefSeq" id="WP_141337729.1">
    <property type="nucleotide sequence ID" value="NZ_JBHMAX010000015.1"/>
</dbReference>
<feature type="signal peptide" evidence="2">
    <location>
        <begin position="1"/>
        <end position="37"/>
    </location>
</feature>
<feature type="compositionally biased region" description="Low complexity" evidence="1">
    <location>
        <begin position="45"/>
        <end position="60"/>
    </location>
</feature>
<feature type="region of interest" description="Disordered" evidence="1">
    <location>
        <begin position="31"/>
        <end position="93"/>
    </location>
</feature>
<dbReference type="InterPro" id="IPR036365">
    <property type="entry name" value="PGBD-like_sf"/>
</dbReference>
<feature type="compositionally biased region" description="Basic and acidic residues" evidence="1">
    <location>
        <begin position="564"/>
        <end position="584"/>
    </location>
</feature>
<evidence type="ECO:0000259" key="4">
    <source>
        <dbReference type="Pfam" id="PF26571"/>
    </source>
</evidence>
<evidence type="ECO:0000256" key="2">
    <source>
        <dbReference type="SAM" id="SignalP"/>
    </source>
</evidence>
<dbReference type="Pfam" id="PF26571">
    <property type="entry name" value="VldE"/>
    <property type="match status" value="1"/>
</dbReference>
<keyword evidence="6" id="KW-1185">Reference proteome</keyword>
<dbReference type="Pfam" id="PF01471">
    <property type="entry name" value="PG_binding_1"/>
    <property type="match status" value="2"/>
</dbReference>
<feature type="region of interest" description="Disordered" evidence="1">
    <location>
        <begin position="558"/>
        <end position="590"/>
    </location>
</feature>
<reference evidence="5 6" key="1">
    <citation type="submission" date="2024-09" db="EMBL/GenBank/DDBJ databases">
        <authorList>
            <person name="Sun Q."/>
            <person name="Mori K."/>
        </authorList>
    </citation>
    <scope>NUCLEOTIDE SEQUENCE [LARGE SCALE GENOMIC DNA]</scope>
    <source>
        <strain evidence="5 6">JCM 12763</strain>
    </source>
</reference>
<proteinExistence type="predicted"/>
<dbReference type="SUPFAM" id="SSF47090">
    <property type="entry name" value="PGBD-like"/>
    <property type="match status" value="2"/>
</dbReference>
<feature type="compositionally biased region" description="Pro residues" evidence="1">
    <location>
        <begin position="73"/>
        <end position="84"/>
    </location>
</feature>
<comment type="caution">
    <text evidence="5">The sequence shown here is derived from an EMBL/GenBank/DDBJ whole genome shotgun (WGS) entry which is preliminary data.</text>
</comment>
<evidence type="ECO:0000256" key="1">
    <source>
        <dbReference type="SAM" id="MobiDB-lite"/>
    </source>
</evidence>
<gene>
    <name evidence="5" type="ORF">ACFFN0_07995</name>
</gene>